<feature type="compositionally biased region" description="Basic and acidic residues" evidence="1">
    <location>
        <begin position="56"/>
        <end position="84"/>
    </location>
</feature>
<keyword evidence="3" id="KW-1185">Reference proteome</keyword>
<dbReference type="AlphaFoldDB" id="A0AAD2FQQ3"/>
<reference evidence="2" key="1">
    <citation type="submission" date="2023-08" db="EMBL/GenBank/DDBJ databases">
        <authorList>
            <person name="Audoor S."/>
            <person name="Bilcke G."/>
        </authorList>
    </citation>
    <scope>NUCLEOTIDE SEQUENCE</scope>
</reference>
<evidence type="ECO:0008006" key="4">
    <source>
        <dbReference type="Google" id="ProtNLM"/>
    </source>
</evidence>
<sequence length="304" mass="34683">MAARKSCTHLTWSEAKAKSGEGNGKGGKKTVAKNVSHGKILADKIIMKQQPSKQNKISDRQAARKARKEEERAKKIEEKRREEKEQQLLQAVVKPHHQSLERMRMTASALSKKIQQEKPKEAREEFNYNEIDILKTIADCKQSQLDEILALEAMCTNDEFRISEGCELENLRNKMEALDETDETSLRSIARHPPISFTLQMTVEDEAPYDLAAHVLMSLEFPNLYPLDGAKPRFKVLYFMITDKTAVCNANKPLESLGFLDESNLIDCIESEVETLLPYPCVYEITSTWLPDNLFSKFITMKTV</sequence>
<dbReference type="Proteomes" id="UP001295423">
    <property type="component" value="Unassembled WGS sequence"/>
</dbReference>
<evidence type="ECO:0000313" key="3">
    <source>
        <dbReference type="Proteomes" id="UP001295423"/>
    </source>
</evidence>
<proteinExistence type="predicted"/>
<evidence type="ECO:0000313" key="2">
    <source>
        <dbReference type="EMBL" id="CAJ1949857.1"/>
    </source>
</evidence>
<organism evidence="2 3">
    <name type="scientific">Cylindrotheca closterium</name>
    <dbReference type="NCBI Taxonomy" id="2856"/>
    <lineage>
        <taxon>Eukaryota</taxon>
        <taxon>Sar</taxon>
        <taxon>Stramenopiles</taxon>
        <taxon>Ochrophyta</taxon>
        <taxon>Bacillariophyta</taxon>
        <taxon>Bacillariophyceae</taxon>
        <taxon>Bacillariophycidae</taxon>
        <taxon>Bacillariales</taxon>
        <taxon>Bacillariaceae</taxon>
        <taxon>Cylindrotheca</taxon>
    </lineage>
</organism>
<gene>
    <name evidence="2" type="ORF">CYCCA115_LOCUS12306</name>
</gene>
<protein>
    <recommendedName>
        <fullName evidence="4">RWD domain-containing protein</fullName>
    </recommendedName>
</protein>
<comment type="caution">
    <text evidence="2">The sequence shown here is derived from an EMBL/GenBank/DDBJ whole genome shotgun (WGS) entry which is preliminary data.</text>
</comment>
<accession>A0AAD2FQQ3</accession>
<dbReference type="InterPro" id="IPR016135">
    <property type="entry name" value="UBQ-conjugating_enzyme/RWD"/>
</dbReference>
<evidence type="ECO:0000256" key="1">
    <source>
        <dbReference type="SAM" id="MobiDB-lite"/>
    </source>
</evidence>
<name>A0AAD2FQQ3_9STRA</name>
<dbReference type="EMBL" id="CAKOGP040001758">
    <property type="protein sequence ID" value="CAJ1949857.1"/>
    <property type="molecule type" value="Genomic_DNA"/>
</dbReference>
<feature type="region of interest" description="Disordered" evidence="1">
    <location>
        <begin position="1"/>
        <end position="84"/>
    </location>
</feature>
<dbReference type="Gene3D" id="3.10.110.10">
    <property type="entry name" value="Ubiquitin Conjugating Enzyme"/>
    <property type="match status" value="1"/>
</dbReference>
<dbReference type="SUPFAM" id="SSF54495">
    <property type="entry name" value="UBC-like"/>
    <property type="match status" value="1"/>
</dbReference>